<evidence type="ECO:0000313" key="2">
    <source>
        <dbReference type="EMBL" id="NYT47337.1"/>
    </source>
</evidence>
<proteinExistence type="predicted"/>
<evidence type="ECO:0000313" key="3">
    <source>
        <dbReference type="Proteomes" id="UP000537890"/>
    </source>
</evidence>
<organism evidence="2 3">
    <name type="scientific">Candidatus Methanofishera endochildressiae</name>
    <dbReference type="NCBI Taxonomy" id="2738884"/>
    <lineage>
        <taxon>Bacteria</taxon>
        <taxon>Pseudomonadati</taxon>
        <taxon>Pseudomonadota</taxon>
        <taxon>Gammaproteobacteria</taxon>
        <taxon>Candidatus Methanofishera</taxon>
    </lineage>
</organism>
<name>A0A7Z0MPS5_9GAMM</name>
<keyword evidence="1" id="KW-0472">Membrane</keyword>
<evidence type="ECO:0000256" key="1">
    <source>
        <dbReference type="SAM" id="Phobius"/>
    </source>
</evidence>
<keyword evidence="1" id="KW-0812">Transmembrane</keyword>
<keyword evidence="1" id="KW-1133">Transmembrane helix</keyword>
<reference evidence="2 3" key="1">
    <citation type="submission" date="2020-05" db="EMBL/GenBank/DDBJ databases">
        <title>Horizontal transmission and recombination maintain forever young bacterial symbiont genomes.</title>
        <authorList>
            <person name="Russell S.L."/>
            <person name="Pepper-Tunick E."/>
            <person name="Svedberg J."/>
            <person name="Byrne A."/>
            <person name="Ruelas Castillo J."/>
            <person name="Vollmers C."/>
            <person name="Beinart R.A."/>
            <person name="Corbett-Detig R."/>
        </authorList>
    </citation>
    <scope>NUCLEOTIDE SEQUENCE [LARGE SCALE GENOMIC DNA]</scope>
    <source>
        <strain evidence="2">4727-3</strain>
    </source>
</reference>
<dbReference type="AlphaFoldDB" id="A0A7Z0MPS5"/>
<gene>
    <name evidence="2" type="ORF">H0A75_06910</name>
</gene>
<dbReference type="EMBL" id="JACCHS010000129">
    <property type="protein sequence ID" value="NYT47337.1"/>
    <property type="molecule type" value="Genomic_DNA"/>
</dbReference>
<feature type="transmembrane region" description="Helical" evidence="1">
    <location>
        <begin position="43"/>
        <end position="59"/>
    </location>
</feature>
<feature type="transmembrane region" description="Helical" evidence="1">
    <location>
        <begin position="18"/>
        <end position="36"/>
    </location>
</feature>
<protein>
    <recommendedName>
        <fullName evidence="4">DUF304 domain-containing protein</fullName>
    </recommendedName>
</protein>
<dbReference type="InterPro" id="IPR009883">
    <property type="entry name" value="YgfX"/>
</dbReference>
<accession>A0A7Z0MPS5</accession>
<evidence type="ECO:0008006" key="4">
    <source>
        <dbReference type="Google" id="ProtNLM"/>
    </source>
</evidence>
<dbReference type="Proteomes" id="UP000537890">
    <property type="component" value="Unassembled WGS sequence"/>
</dbReference>
<dbReference type="Pfam" id="PF07254">
    <property type="entry name" value="Cpta_toxin"/>
    <property type="match status" value="1"/>
</dbReference>
<sequence>MSKKSEPPLWIDVNQSPYLLSFIIVVHSIAIITCLMLPLNSPLIVLLLLLPGSSLYFYLQRYRCGFYTHSLKYSAEFSWELVEGEHFSSMRILKSSVLTSFIIILHTEIDNKRRNILVCRDAVSGDKYRQLFVALKIMKLE</sequence>
<comment type="caution">
    <text evidence="2">The sequence shown here is derived from an EMBL/GenBank/DDBJ whole genome shotgun (WGS) entry which is preliminary data.</text>
</comment>